<sequence length="91" mass="10699">MSAFKEPHLVNTSSGKAFMLMKNTQNDEKTIRNIKSFQHYHFMFFFQKKDVIKASKMFNPQKAKMKSSTNQRNNQIESQDNLPSTVFYGQK</sequence>
<gene>
    <name evidence="2" type="ORF">CLUMA_CG017800</name>
</gene>
<evidence type="ECO:0000313" key="3">
    <source>
        <dbReference type="Proteomes" id="UP000183832"/>
    </source>
</evidence>
<dbReference type="AlphaFoldDB" id="A0A1J1IYW0"/>
<evidence type="ECO:0000256" key="1">
    <source>
        <dbReference type="SAM" id="MobiDB-lite"/>
    </source>
</evidence>
<dbReference type="EMBL" id="CVRI01000063">
    <property type="protein sequence ID" value="CRL04740.1"/>
    <property type="molecule type" value="Genomic_DNA"/>
</dbReference>
<organism evidence="2 3">
    <name type="scientific">Clunio marinus</name>
    <dbReference type="NCBI Taxonomy" id="568069"/>
    <lineage>
        <taxon>Eukaryota</taxon>
        <taxon>Metazoa</taxon>
        <taxon>Ecdysozoa</taxon>
        <taxon>Arthropoda</taxon>
        <taxon>Hexapoda</taxon>
        <taxon>Insecta</taxon>
        <taxon>Pterygota</taxon>
        <taxon>Neoptera</taxon>
        <taxon>Endopterygota</taxon>
        <taxon>Diptera</taxon>
        <taxon>Nematocera</taxon>
        <taxon>Chironomoidea</taxon>
        <taxon>Chironomidae</taxon>
        <taxon>Clunio</taxon>
    </lineage>
</organism>
<accession>A0A1J1IYW0</accession>
<protein>
    <submittedName>
        <fullName evidence="2">CLUMA_CG017800, isoform A</fullName>
    </submittedName>
</protein>
<keyword evidence="3" id="KW-1185">Reference proteome</keyword>
<reference evidence="2 3" key="1">
    <citation type="submission" date="2015-04" db="EMBL/GenBank/DDBJ databases">
        <authorList>
            <person name="Syromyatnikov M.Y."/>
            <person name="Popov V.N."/>
        </authorList>
    </citation>
    <scope>NUCLEOTIDE SEQUENCE [LARGE SCALE GENOMIC DNA]</scope>
</reference>
<feature type="compositionally biased region" description="Polar residues" evidence="1">
    <location>
        <begin position="66"/>
        <end position="84"/>
    </location>
</feature>
<name>A0A1J1IYW0_9DIPT</name>
<evidence type="ECO:0000313" key="2">
    <source>
        <dbReference type="EMBL" id="CRL04740.1"/>
    </source>
</evidence>
<proteinExistence type="predicted"/>
<feature type="region of interest" description="Disordered" evidence="1">
    <location>
        <begin position="64"/>
        <end position="91"/>
    </location>
</feature>
<dbReference type="Proteomes" id="UP000183832">
    <property type="component" value="Unassembled WGS sequence"/>
</dbReference>